<comment type="caution">
    <text evidence="2">The sequence shown here is derived from an EMBL/GenBank/DDBJ whole genome shotgun (WGS) entry which is preliminary data.</text>
</comment>
<reference evidence="2" key="1">
    <citation type="submission" date="2021-05" db="EMBL/GenBank/DDBJ databases">
        <authorList>
            <person name="Stam R."/>
        </authorList>
    </citation>
    <scope>NUCLEOTIDE SEQUENCE</scope>
    <source>
        <strain evidence="2">CS162</strain>
    </source>
</reference>
<evidence type="ECO:0000259" key="1">
    <source>
        <dbReference type="Pfam" id="PF14832"/>
    </source>
</evidence>
<proteinExistence type="predicted"/>
<dbReference type="Pfam" id="PF14832">
    <property type="entry name" value="Tautomerase_3"/>
    <property type="match status" value="1"/>
</dbReference>
<dbReference type="EMBL" id="CAJRGZ010000012">
    <property type="protein sequence ID" value="CAG5137980.1"/>
    <property type="molecule type" value="Genomic_DNA"/>
</dbReference>
<dbReference type="Gene3D" id="3.30.429.10">
    <property type="entry name" value="Macrophage Migration Inhibitory Factor"/>
    <property type="match status" value="1"/>
</dbReference>
<dbReference type="AlphaFoldDB" id="A0A8J2HT60"/>
<evidence type="ECO:0000313" key="2">
    <source>
        <dbReference type="EMBL" id="CAG5137980.1"/>
    </source>
</evidence>
<protein>
    <recommendedName>
        <fullName evidence="1">Tautomerase cis-CaaD-like domain-containing protein</fullName>
    </recommendedName>
</protein>
<gene>
    <name evidence="2" type="ORF">ALTATR162_LOCUS263</name>
</gene>
<organism evidence="2 3">
    <name type="scientific">Alternaria atra</name>
    <dbReference type="NCBI Taxonomy" id="119953"/>
    <lineage>
        <taxon>Eukaryota</taxon>
        <taxon>Fungi</taxon>
        <taxon>Dikarya</taxon>
        <taxon>Ascomycota</taxon>
        <taxon>Pezizomycotina</taxon>
        <taxon>Dothideomycetes</taxon>
        <taxon>Pleosporomycetidae</taxon>
        <taxon>Pleosporales</taxon>
        <taxon>Pleosporineae</taxon>
        <taxon>Pleosporaceae</taxon>
        <taxon>Alternaria</taxon>
        <taxon>Alternaria sect. Ulocladioides</taxon>
    </lineage>
</organism>
<evidence type="ECO:0000313" key="3">
    <source>
        <dbReference type="Proteomes" id="UP000676310"/>
    </source>
</evidence>
<keyword evidence="3" id="KW-1185">Reference proteome</keyword>
<feature type="domain" description="Tautomerase cis-CaaD-like" evidence="1">
    <location>
        <begin position="1"/>
        <end position="152"/>
    </location>
</feature>
<name>A0A8J2HT60_9PLEO</name>
<dbReference type="RefSeq" id="XP_043163791.1">
    <property type="nucleotide sequence ID" value="XM_043307856.1"/>
</dbReference>
<sequence length="166" mass="18883">MPLWVIYHPPSTFTSTATKAALAKAITEIYVLGGLPRFYVNVIFQPIQPESYYIGGVARPSPDSEDNKPGPDSSVPFIRIRMEHFARVMPSAAHQKRFLDKVDETLKPFIADQGYDWEYSTEEADRDLWKINGMLPPMPETVAEKEWVEKNRAVEFEPEQGGLPKL</sequence>
<dbReference type="SUPFAM" id="SSF55331">
    <property type="entry name" value="Tautomerase/MIF"/>
    <property type="match status" value="1"/>
</dbReference>
<dbReference type="Proteomes" id="UP000676310">
    <property type="component" value="Unassembled WGS sequence"/>
</dbReference>
<dbReference type="InterPro" id="IPR014347">
    <property type="entry name" value="Tautomerase/MIF_sf"/>
</dbReference>
<dbReference type="GeneID" id="67014096"/>
<dbReference type="InterPro" id="IPR028116">
    <property type="entry name" value="Cis-CaaD-like"/>
</dbReference>
<dbReference type="OrthoDB" id="2129288at2759"/>
<accession>A0A8J2HT60</accession>